<dbReference type="PANTHER" id="PTHR35862:SF1">
    <property type="entry name" value="FELS-2 PROPHAGE PROTEIN"/>
    <property type="match status" value="1"/>
</dbReference>
<dbReference type="OrthoDB" id="9793802at2"/>
<dbReference type="PANTHER" id="PTHR35862">
    <property type="entry name" value="FELS-2 PROPHAGE PROTEIN"/>
    <property type="match status" value="1"/>
</dbReference>
<dbReference type="InterPro" id="IPR052726">
    <property type="entry name" value="Phage_Baseplate_Hub"/>
</dbReference>
<dbReference type="EMBL" id="SACO01000011">
    <property type="protein sequence ID" value="RVU03931.1"/>
    <property type="molecule type" value="Genomic_DNA"/>
</dbReference>
<comment type="caution">
    <text evidence="2">The sequence shown here is derived from an EMBL/GenBank/DDBJ whole genome shotgun (WGS) entry which is preliminary data.</text>
</comment>
<sequence length="315" mass="32298">MAGTAIDLSQLPAPTIVETLDYETIRAALLATMVSLLPTWDASVESDPVVKLLEVAAYRELLIRQDFNERAKQTMLAYATGTNLTNLVALLGVERQADESDASLLARALLAPDAMSVAGPESAYRYHVKTADSTVADVSAISPTPTDIKALVETTLAAQGVSSAIRATMRAALDAATWPGTVTVSLLSASGDGTASAEQIATANAALDDDVVPLTDLVVVQSAQIVPYAITASLTLFDGPDGDTVLAAAQASVAAYVANARALGRDINRTSIIAALCVAGVSNVALSSPAADLVMDSTQAGHCTGITITVAGRGE</sequence>
<keyword evidence="3" id="KW-1185">Reference proteome</keyword>
<evidence type="ECO:0000313" key="2">
    <source>
        <dbReference type="EMBL" id="RVU03931.1"/>
    </source>
</evidence>
<reference evidence="2 3" key="1">
    <citation type="submission" date="2019-01" db="EMBL/GenBank/DDBJ databases">
        <authorList>
            <person name="Chen W.-M."/>
        </authorList>
    </citation>
    <scope>NUCLEOTIDE SEQUENCE [LARGE SCALE GENOMIC DNA]</scope>
    <source>
        <strain evidence="2 3">FSY-9</strain>
    </source>
</reference>
<protein>
    <submittedName>
        <fullName evidence="2">Baseplate assembly protein</fullName>
    </submittedName>
</protein>
<accession>A0A3S2VRP0</accession>
<dbReference type="Proteomes" id="UP000282837">
    <property type="component" value="Unassembled WGS sequence"/>
</dbReference>
<dbReference type="RefSeq" id="WP_127710506.1">
    <property type="nucleotide sequence ID" value="NZ_SACO01000011.1"/>
</dbReference>
<dbReference type="Pfam" id="PF26079">
    <property type="entry name" value="Baseplate_J_C"/>
    <property type="match status" value="1"/>
</dbReference>
<gene>
    <name evidence="2" type="ORF">EOE18_13830</name>
</gene>
<feature type="domain" description="Baseplate J-like C-terminal" evidence="1">
    <location>
        <begin position="228"/>
        <end position="309"/>
    </location>
</feature>
<dbReference type="AlphaFoldDB" id="A0A3S2VRP0"/>
<evidence type="ECO:0000259" key="1">
    <source>
        <dbReference type="Pfam" id="PF26079"/>
    </source>
</evidence>
<proteinExistence type="predicted"/>
<dbReference type="InterPro" id="IPR058530">
    <property type="entry name" value="Baseplate_J-like_C"/>
</dbReference>
<evidence type="ECO:0000313" key="3">
    <source>
        <dbReference type="Proteomes" id="UP000282837"/>
    </source>
</evidence>
<dbReference type="InterPro" id="IPR014507">
    <property type="entry name" value="Baseplate_assembly_J_pred"/>
</dbReference>
<name>A0A3S2VRP0_9SPHN</name>
<organism evidence="2 3">
    <name type="scientific">Novosphingobium umbonatum</name>
    <dbReference type="NCBI Taxonomy" id="1908524"/>
    <lineage>
        <taxon>Bacteria</taxon>
        <taxon>Pseudomonadati</taxon>
        <taxon>Pseudomonadota</taxon>
        <taxon>Alphaproteobacteria</taxon>
        <taxon>Sphingomonadales</taxon>
        <taxon>Sphingomonadaceae</taxon>
        <taxon>Novosphingobium</taxon>
    </lineage>
</organism>
<dbReference type="PIRSF" id="PIRSF020481">
    <property type="entry name" value="BAP"/>
    <property type="match status" value="1"/>
</dbReference>